<accession>A0A6L2J6U4</accession>
<dbReference type="Pfam" id="PF07727">
    <property type="entry name" value="RVT_2"/>
    <property type="match status" value="1"/>
</dbReference>
<feature type="domain" description="Reverse transcriptase Ty1/copia-type" evidence="1">
    <location>
        <begin position="1"/>
        <end position="57"/>
    </location>
</feature>
<organism evidence="2">
    <name type="scientific">Tanacetum cinerariifolium</name>
    <name type="common">Dalmatian daisy</name>
    <name type="synonym">Chrysanthemum cinerariifolium</name>
    <dbReference type="NCBI Taxonomy" id="118510"/>
    <lineage>
        <taxon>Eukaryota</taxon>
        <taxon>Viridiplantae</taxon>
        <taxon>Streptophyta</taxon>
        <taxon>Embryophyta</taxon>
        <taxon>Tracheophyta</taxon>
        <taxon>Spermatophyta</taxon>
        <taxon>Magnoliopsida</taxon>
        <taxon>eudicotyledons</taxon>
        <taxon>Gunneridae</taxon>
        <taxon>Pentapetalae</taxon>
        <taxon>asterids</taxon>
        <taxon>campanulids</taxon>
        <taxon>Asterales</taxon>
        <taxon>Asteraceae</taxon>
        <taxon>Asteroideae</taxon>
        <taxon>Anthemideae</taxon>
        <taxon>Anthemidinae</taxon>
        <taxon>Tanacetum</taxon>
    </lineage>
</organism>
<comment type="caution">
    <text evidence="2">The sequence shown here is derived from an EMBL/GenBank/DDBJ whole genome shotgun (WGS) entry which is preliminary data.</text>
</comment>
<name>A0A6L2J6U4_TANCI</name>
<gene>
    <name evidence="2" type="ORF">Tci_004358</name>
</gene>
<protein>
    <submittedName>
        <fullName evidence="2">Retrotransposon protein, putative, unclassified</fullName>
    </submittedName>
</protein>
<dbReference type="InterPro" id="IPR013103">
    <property type="entry name" value="RVT_2"/>
</dbReference>
<sequence length="100" mass="12019">MDVKSAFLYGKIKEEVYVYQPPGFEDPDFPDRVYKVEKALYRLHQAPKAWKKMCTKFEKMMHKKFQMSSMGELTFFLRLQTESTPMETHKTLLKDKKEKM</sequence>
<evidence type="ECO:0000259" key="1">
    <source>
        <dbReference type="Pfam" id="PF07727"/>
    </source>
</evidence>
<dbReference type="EMBL" id="BKCJ010000348">
    <property type="protein sequence ID" value="GEU32380.1"/>
    <property type="molecule type" value="Genomic_DNA"/>
</dbReference>
<reference evidence="2" key="1">
    <citation type="journal article" date="2019" name="Sci. Rep.">
        <title>Draft genome of Tanacetum cinerariifolium, the natural source of mosquito coil.</title>
        <authorList>
            <person name="Yamashiro T."/>
            <person name="Shiraishi A."/>
            <person name="Satake H."/>
            <person name="Nakayama K."/>
        </authorList>
    </citation>
    <scope>NUCLEOTIDE SEQUENCE</scope>
</reference>
<dbReference type="AlphaFoldDB" id="A0A6L2J6U4"/>
<evidence type="ECO:0000313" key="2">
    <source>
        <dbReference type="EMBL" id="GEU32380.1"/>
    </source>
</evidence>
<proteinExistence type="predicted"/>